<dbReference type="InterPro" id="IPR053013">
    <property type="entry name" value="LAT"/>
</dbReference>
<name>A0A0W0CZD8_CANGB</name>
<evidence type="ECO:0000259" key="1">
    <source>
        <dbReference type="Pfam" id="PF22998"/>
    </source>
</evidence>
<dbReference type="InterPro" id="IPR055100">
    <property type="entry name" value="GNAT_LYC1-like"/>
</dbReference>
<dbReference type="VEuPathDB" id="FungiDB:GVI51_L04543"/>
<dbReference type="Gene3D" id="3.40.630.30">
    <property type="match status" value="1"/>
</dbReference>
<evidence type="ECO:0000313" key="3">
    <source>
        <dbReference type="EMBL" id="KTB04892.1"/>
    </source>
</evidence>
<dbReference type="EMBL" id="LLZZ01000115">
    <property type="protein sequence ID" value="KTB04892.1"/>
    <property type="molecule type" value="Genomic_DNA"/>
</dbReference>
<dbReference type="AlphaFoldDB" id="A0A0W0CZD8"/>
<evidence type="ECO:0000313" key="2">
    <source>
        <dbReference type="EMBL" id="KTB01143.1"/>
    </source>
</evidence>
<dbReference type="VEuPathDB" id="FungiDB:GWK60_L10505"/>
<feature type="domain" description="LYC1 C-terminal" evidence="1">
    <location>
        <begin position="215"/>
        <end position="419"/>
    </location>
</feature>
<dbReference type="PANTHER" id="PTHR34815:SF2">
    <property type="entry name" value="N-ACETYLTRANSFERASE DOMAIN-CONTAINING PROTEIN"/>
    <property type="match status" value="1"/>
</dbReference>
<dbReference type="EMBL" id="LLZZ01000132">
    <property type="protein sequence ID" value="KTB01143.1"/>
    <property type="molecule type" value="Genomic_DNA"/>
</dbReference>
<comment type="caution">
    <text evidence="3">The sequence shown here is derived from an EMBL/GenBank/DDBJ whole genome shotgun (WGS) entry which is preliminary data.</text>
</comment>
<dbReference type="Pfam" id="PF22998">
    <property type="entry name" value="GNAT_LYC1-like"/>
    <property type="match status" value="1"/>
</dbReference>
<dbReference type="VEuPathDB" id="FungiDB:B1J91_L04708g"/>
<organism evidence="3 4">
    <name type="scientific">Candida glabrata</name>
    <name type="common">Yeast</name>
    <name type="synonym">Torulopsis glabrata</name>
    <dbReference type="NCBI Taxonomy" id="5478"/>
    <lineage>
        <taxon>Eukaryota</taxon>
        <taxon>Fungi</taxon>
        <taxon>Dikarya</taxon>
        <taxon>Ascomycota</taxon>
        <taxon>Saccharomycotina</taxon>
        <taxon>Saccharomycetes</taxon>
        <taxon>Saccharomycetales</taxon>
        <taxon>Saccharomycetaceae</taxon>
        <taxon>Nakaseomyces</taxon>
    </lineage>
</organism>
<reference evidence="3 4" key="1">
    <citation type="submission" date="2015-10" db="EMBL/GenBank/DDBJ databases">
        <title>Draft genomes sequences of Candida glabrata isolates 1A, 1B, 2A, 2B, 3A and 3B.</title>
        <authorList>
            <person name="Haavelsrud O.E."/>
            <person name="Gaustad P."/>
        </authorList>
    </citation>
    <scope>NUCLEOTIDE SEQUENCE [LARGE SCALE GENOMIC DNA]</scope>
    <source>
        <strain evidence="3">910700640</strain>
    </source>
</reference>
<dbReference type="PANTHER" id="PTHR34815">
    <property type="entry name" value="LYSINE ACETYLTRANSFERASE"/>
    <property type="match status" value="1"/>
</dbReference>
<proteinExistence type="predicted"/>
<dbReference type="InterPro" id="IPR016181">
    <property type="entry name" value="Acyl_CoA_acyltransferase"/>
</dbReference>
<gene>
    <name evidence="2" type="ORF">AO440_004637</name>
    <name evidence="3" type="ORF">AO440_004949</name>
</gene>
<dbReference type="Proteomes" id="UP000054886">
    <property type="component" value="Unassembled WGS sequence"/>
</dbReference>
<dbReference type="VEuPathDB" id="FungiDB:CAGL0L04708g"/>
<sequence>MTVQSHPPNLIFEEVFDPEVIRFTLHVNSEAWKGVLTNDEYVDRELVLGSSDICTKYTSGSEYAKRFPESHNLLGIKYFVLKDTSLPSTDKMSQIVSRCETLNRLGSCITPNSKGKIEPSLTICIGGVFTPIEYRGKGYAKIMIEKLNSYYDDIYDKASSITHELSRTLVRNMVINLYSEVGEYYSKMGYVSKHVPIHDIPGLDTLNEEYCKTATVTPTAGRMFEYDDYTDMIDLQSKQFKNSLVRLAKDNPEGFTFTVDADIDIFKWFEDRDIFIFSKLLEKKKSPFTVDDLRYGYAITDGEYKDAHIIWHHSWNGNELIITKIYIPEDRQQNADDIAKILFGEAIKEAKKFGLTKLEFWDEEIPANKFPELFTVLENMSKHESKTFLSNGSLSAVRPPHGIHPELVRWDNNTKFCWF</sequence>
<evidence type="ECO:0000313" key="4">
    <source>
        <dbReference type="Proteomes" id="UP000054886"/>
    </source>
</evidence>
<dbReference type="OrthoDB" id="2020070at2759"/>
<dbReference type="SUPFAM" id="SSF55729">
    <property type="entry name" value="Acyl-CoA N-acyltransferases (Nat)"/>
    <property type="match status" value="1"/>
</dbReference>
<protein>
    <recommendedName>
        <fullName evidence="1">LYC1 C-terminal domain-containing protein</fullName>
    </recommendedName>
</protein>
<accession>A0A0W0CZD8</accession>